<dbReference type="Pfam" id="PF12832">
    <property type="entry name" value="MFS_1_like"/>
    <property type="match status" value="1"/>
</dbReference>
<dbReference type="GO" id="GO:0005886">
    <property type="term" value="C:plasma membrane"/>
    <property type="evidence" value="ECO:0007669"/>
    <property type="project" value="UniProtKB-SubCell"/>
</dbReference>
<keyword evidence="6 8" id="KW-1133">Transmembrane helix</keyword>
<evidence type="ECO:0000256" key="4">
    <source>
        <dbReference type="ARBA" id="ARBA00022519"/>
    </source>
</evidence>
<feature type="transmembrane region" description="Helical" evidence="8">
    <location>
        <begin position="97"/>
        <end position="120"/>
    </location>
</feature>
<feature type="transmembrane region" description="Helical" evidence="8">
    <location>
        <begin position="344"/>
        <end position="366"/>
    </location>
</feature>
<dbReference type="InterPro" id="IPR036259">
    <property type="entry name" value="MFS_trans_sf"/>
</dbReference>
<evidence type="ECO:0000256" key="8">
    <source>
        <dbReference type="SAM" id="Phobius"/>
    </source>
</evidence>
<feature type="transmembrane region" description="Helical" evidence="8">
    <location>
        <begin position="373"/>
        <end position="392"/>
    </location>
</feature>
<evidence type="ECO:0000313" key="11">
    <source>
        <dbReference type="Proteomes" id="UP000886889"/>
    </source>
</evidence>
<feature type="transmembrane region" description="Helical" evidence="8">
    <location>
        <begin position="12"/>
        <end position="32"/>
    </location>
</feature>
<dbReference type="PANTHER" id="PTHR23522:SF10">
    <property type="entry name" value="3-PHENYLPROPIONIC ACID TRANSPORTER-RELATED"/>
    <property type="match status" value="1"/>
</dbReference>
<evidence type="ECO:0000259" key="9">
    <source>
        <dbReference type="PROSITE" id="PS50850"/>
    </source>
</evidence>
<evidence type="ECO:0000256" key="1">
    <source>
        <dbReference type="ARBA" id="ARBA00004429"/>
    </source>
</evidence>
<feature type="transmembrane region" description="Helical" evidence="8">
    <location>
        <begin position="218"/>
        <end position="237"/>
    </location>
</feature>
<dbReference type="PANTHER" id="PTHR23522">
    <property type="entry name" value="BLL5896 PROTEIN"/>
    <property type="match status" value="1"/>
</dbReference>
<dbReference type="InterPro" id="IPR024989">
    <property type="entry name" value="MFS_assoc_dom"/>
</dbReference>
<evidence type="ECO:0000256" key="3">
    <source>
        <dbReference type="ARBA" id="ARBA00022475"/>
    </source>
</evidence>
<feature type="transmembrane region" description="Helical" evidence="8">
    <location>
        <begin position="163"/>
        <end position="182"/>
    </location>
</feature>
<dbReference type="AlphaFoldDB" id="A0A9D1NYL6"/>
<evidence type="ECO:0000313" key="10">
    <source>
        <dbReference type="EMBL" id="HIV22851.1"/>
    </source>
</evidence>
<feature type="transmembrane region" description="Helical" evidence="8">
    <location>
        <begin position="298"/>
        <end position="324"/>
    </location>
</feature>
<sequence length="405" mass="43719">MNTKWLTARYAVLQIAYWGAYCALSGYAAVFLTGKGFSAGQTGTLMALGNVLAALLQPVAAAAADRGKHVSLKGLMLSIGGFSTVMLLALGLSGKQFLAICLGFAAATVSIQVIQPLLNAMGMYFVGRGEHLNFGLARGLGSVGYAAVSYLMGVLTEVLGENVIPLIAFFLCIPFLAVTLSFRMGGNAGSVGAGKQEPQRAESRPSPENIFLFLRRRGAFAVLLLGVICFFTFHFMTNTYMFQMIEAVGGDSQDMGLAVSLAAMTEIPVMALFAWLVKKIRVERLLRFSAVMWIVRSVFFCLCTSVVSIYGAQLMQMITYGLYIPASVYYADQVMDPDHKVQGQALMTMAFTVGSVFGNFLGGILIDRFSVHTMLYFGAFCTTAGTLCFFAGTRRKTIDEQETVC</sequence>
<accession>A0A9D1NYL6</accession>
<dbReference type="PROSITE" id="PS50850">
    <property type="entry name" value="MFS"/>
    <property type="match status" value="1"/>
</dbReference>
<evidence type="ECO:0000256" key="2">
    <source>
        <dbReference type="ARBA" id="ARBA00022448"/>
    </source>
</evidence>
<gene>
    <name evidence="10" type="ORF">IAC80_02805</name>
</gene>
<comment type="caution">
    <text evidence="10">The sequence shown here is derived from an EMBL/GenBank/DDBJ whole genome shotgun (WGS) entry which is preliminary data.</text>
</comment>
<dbReference type="EMBL" id="DVOS01000029">
    <property type="protein sequence ID" value="HIV22851.1"/>
    <property type="molecule type" value="Genomic_DNA"/>
</dbReference>
<keyword evidence="3" id="KW-1003">Cell membrane</keyword>
<keyword evidence="7 8" id="KW-0472">Membrane</keyword>
<evidence type="ECO:0000256" key="6">
    <source>
        <dbReference type="ARBA" id="ARBA00022989"/>
    </source>
</evidence>
<dbReference type="Proteomes" id="UP000886889">
    <property type="component" value="Unassembled WGS sequence"/>
</dbReference>
<name>A0A9D1NYL6_9FIRM</name>
<proteinExistence type="predicted"/>
<evidence type="ECO:0000256" key="7">
    <source>
        <dbReference type="ARBA" id="ARBA00023136"/>
    </source>
</evidence>
<dbReference type="GO" id="GO:0030395">
    <property type="term" value="F:lactose binding"/>
    <property type="evidence" value="ECO:0007669"/>
    <property type="project" value="TreeGrafter"/>
</dbReference>
<reference evidence="10" key="2">
    <citation type="journal article" date="2021" name="PeerJ">
        <title>Extensive microbial diversity within the chicken gut microbiome revealed by metagenomics and culture.</title>
        <authorList>
            <person name="Gilroy R."/>
            <person name="Ravi A."/>
            <person name="Getino M."/>
            <person name="Pursley I."/>
            <person name="Horton D.L."/>
            <person name="Alikhan N.F."/>
            <person name="Baker D."/>
            <person name="Gharbi K."/>
            <person name="Hall N."/>
            <person name="Watson M."/>
            <person name="Adriaenssens E.M."/>
            <person name="Foster-Nyarko E."/>
            <person name="Jarju S."/>
            <person name="Secka A."/>
            <person name="Antonio M."/>
            <person name="Oren A."/>
            <person name="Chaudhuri R.R."/>
            <person name="La Ragione R."/>
            <person name="Hildebrand F."/>
            <person name="Pallen M.J."/>
        </authorList>
    </citation>
    <scope>NUCLEOTIDE SEQUENCE</scope>
    <source>
        <strain evidence="10">ChiBcec6-7307</strain>
    </source>
</reference>
<organism evidence="10 11">
    <name type="scientific">Candidatus Merdiplasma excrementigallinarum</name>
    <dbReference type="NCBI Taxonomy" id="2840864"/>
    <lineage>
        <taxon>Bacteria</taxon>
        <taxon>Bacillati</taxon>
        <taxon>Bacillota</taxon>
        <taxon>Clostridia</taxon>
        <taxon>Lachnospirales</taxon>
        <taxon>Lachnospiraceae</taxon>
        <taxon>Lachnospiraceae incertae sedis</taxon>
        <taxon>Candidatus Merdiplasma</taxon>
    </lineage>
</organism>
<dbReference type="GO" id="GO:0015528">
    <property type="term" value="F:lactose:proton symporter activity"/>
    <property type="evidence" value="ECO:0007669"/>
    <property type="project" value="TreeGrafter"/>
</dbReference>
<comment type="subcellular location">
    <subcellularLocation>
        <location evidence="1">Cell inner membrane</location>
        <topology evidence="1">Multi-pass membrane protein</topology>
    </subcellularLocation>
</comment>
<feature type="transmembrane region" description="Helical" evidence="8">
    <location>
        <begin position="257"/>
        <end position="277"/>
    </location>
</feature>
<feature type="transmembrane region" description="Helical" evidence="8">
    <location>
        <begin position="44"/>
        <end position="63"/>
    </location>
</feature>
<protein>
    <submittedName>
        <fullName evidence="10">MFS transporter</fullName>
    </submittedName>
</protein>
<keyword evidence="4" id="KW-0997">Cell inner membrane</keyword>
<feature type="transmembrane region" description="Helical" evidence="8">
    <location>
        <begin position="132"/>
        <end position="151"/>
    </location>
</feature>
<feature type="domain" description="Major facilitator superfamily (MFS) profile" evidence="9">
    <location>
        <begin position="218"/>
        <end position="405"/>
    </location>
</feature>
<reference evidence="10" key="1">
    <citation type="submission" date="2020-10" db="EMBL/GenBank/DDBJ databases">
        <authorList>
            <person name="Gilroy R."/>
        </authorList>
    </citation>
    <scope>NUCLEOTIDE SEQUENCE</scope>
    <source>
        <strain evidence="10">ChiBcec6-7307</strain>
    </source>
</reference>
<keyword evidence="2" id="KW-0813">Transport</keyword>
<keyword evidence="5 8" id="KW-0812">Transmembrane</keyword>
<dbReference type="SUPFAM" id="SSF103473">
    <property type="entry name" value="MFS general substrate transporter"/>
    <property type="match status" value="2"/>
</dbReference>
<feature type="transmembrane region" description="Helical" evidence="8">
    <location>
        <begin position="75"/>
        <end position="91"/>
    </location>
</feature>
<dbReference type="InterPro" id="IPR020846">
    <property type="entry name" value="MFS_dom"/>
</dbReference>
<dbReference type="Gene3D" id="1.20.1250.20">
    <property type="entry name" value="MFS general substrate transporter like domains"/>
    <property type="match status" value="2"/>
</dbReference>
<evidence type="ECO:0000256" key="5">
    <source>
        <dbReference type="ARBA" id="ARBA00022692"/>
    </source>
</evidence>